<sequence length="80" mass="9281">MAEIVAEECRGYPSRQKNVFVLQNNRLTKFKNGRRKHYGFGNFFNEVFFPEGYPAEIVGHKITPAHLRNTKSGSDYQTDQ</sequence>
<dbReference type="EMBL" id="MTYJ01000019">
    <property type="protein sequence ID" value="OQV22071.1"/>
    <property type="molecule type" value="Genomic_DNA"/>
</dbReference>
<comment type="caution">
    <text evidence="1">The sequence shown here is derived from an EMBL/GenBank/DDBJ whole genome shotgun (WGS) entry which is preliminary data.</text>
</comment>
<organism evidence="1 2">
    <name type="scientific">Hypsibius exemplaris</name>
    <name type="common">Freshwater tardigrade</name>
    <dbReference type="NCBI Taxonomy" id="2072580"/>
    <lineage>
        <taxon>Eukaryota</taxon>
        <taxon>Metazoa</taxon>
        <taxon>Ecdysozoa</taxon>
        <taxon>Tardigrada</taxon>
        <taxon>Eutardigrada</taxon>
        <taxon>Parachela</taxon>
        <taxon>Hypsibioidea</taxon>
        <taxon>Hypsibiidae</taxon>
        <taxon>Hypsibius</taxon>
    </lineage>
</organism>
<name>A0A1W0X3R6_HYPEX</name>
<dbReference type="Proteomes" id="UP000192578">
    <property type="component" value="Unassembled WGS sequence"/>
</dbReference>
<evidence type="ECO:0000313" key="1">
    <source>
        <dbReference type="EMBL" id="OQV22071.1"/>
    </source>
</evidence>
<dbReference type="AlphaFoldDB" id="A0A1W0X3R6"/>
<reference evidence="2" key="1">
    <citation type="submission" date="2017-01" db="EMBL/GenBank/DDBJ databases">
        <title>Comparative genomics of anhydrobiosis in the tardigrade Hypsibius dujardini.</title>
        <authorList>
            <person name="Yoshida Y."/>
            <person name="Koutsovoulos G."/>
            <person name="Laetsch D."/>
            <person name="Stevens L."/>
            <person name="Kumar S."/>
            <person name="Horikawa D."/>
            <person name="Ishino K."/>
            <person name="Komine S."/>
            <person name="Tomita M."/>
            <person name="Blaxter M."/>
            <person name="Arakawa K."/>
        </authorList>
    </citation>
    <scope>NUCLEOTIDE SEQUENCE [LARGE SCALE GENOMIC DNA]</scope>
    <source>
        <strain evidence="2">Z151</strain>
    </source>
</reference>
<accession>A0A1W0X3R6</accession>
<keyword evidence="2" id="KW-1185">Reference proteome</keyword>
<proteinExistence type="predicted"/>
<protein>
    <submittedName>
        <fullName evidence="1">Uncharacterized protein</fullName>
    </submittedName>
</protein>
<gene>
    <name evidence="1" type="ORF">BV898_03917</name>
</gene>
<evidence type="ECO:0000313" key="2">
    <source>
        <dbReference type="Proteomes" id="UP000192578"/>
    </source>
</evidence>